<evidence type="ECO:0000313" key="5">
    <source>
        <dbReference type="EMBL" id="CAB4156511.1"/>
    </source>
</evidence>
<reference evidence="5" key="1">
    <citation type="submission" date="2020-04" db="EMBL/GenBank/DDBJ databases">
        <authorList>
            <person name="Chiriac C."/>
            <person name="Salcher M."/>
            <person name="Ghai R."/>
            <person name="Kavagutti S V."/>
        </authorList>
    </citation>
    <scope>NUCLEOTIDE SEQUENCE</scope>
</reference>
<dbReference type="Gene3D" id="3.30.479.10">
    <property type="entry name" value="6-pyruvoyl tetrahydropterin synthase/QueD"/>
    <property type="match status" value="1"/>
</dbReference>
<gene>
    <name evidence="5" type="ORF">UFOVP665_72</name>
</gene>
<evidence type="ECO:0000256" key="2">
    <source>
        <dbReference type="ARBA" id="ARBA00022723"/>
    </source>
</evidence>
<dbReference type="InterPro" id="IPR007115">
    <property type="entry name" value="6-PTP_synth/QueD"/>
</dbReference>
<keyword evidence="4" id="KW-0456">Lyase</keyword>
<evidence type="ECO:0000256" key="4">
    <source>
        <dbReference type="ARBA" id="ARBA00023239"/>
    </source>
</evidence>
<accession>A0A6J5NG70</accession>
<keyword evidence="3" id="KW-0862">Zinc</keyword>
<dbReference type="EMBL" id="LR796640">
    <property type="protein sequence ID" value="CAB4156511.1"/>
    <property type="molecule type" value="Genomic_DNA"/>
</dbReference>
<comment type="cofactor">
    <cofactor evidence="1">
        <name>Zn(2+)</name>
        <dbReference type="ChEBI" id="CHEBI:29105"/>
    </cofactor>
</comment>
<evidence type="ECO:0000256" key="1">
    <source>
        <dbReference type="ARBA" id="ARBA00001947"/>
    </source>
</evidence>
<evidence type="ECO:0000256" key="3">
    <source>
        <dbReference type="ARBA" id="ARBA00022833"/>
    </source>
</evidence>
<protein>
    <submittedName>
        <fullName evidence="5">COG0720 6-pyruvoyl-tetrahydropterin synthase</fullName>
    </submittedName>
</protein>
<dbReference type="PANTHER" id="PTHR12589:SF7">
    <property type="entry name" value="6-PYRUVOYL TETRAHYDROBIOPTERIN SYNTHASE"/>
    <property type="match status" value="1"/>
</dbReference>
<dbReference type="PANTHER" id="PTHR12589">
    <property type="entry name" value="PYRUVOYL TETRAHYDROBIOPTERIN SYNTHASE"/>
    <property type="match status" value="1"/>
</dbReference>
<name>A0A6J5NG70_9CAUD</name>
<organism evidence="5">
    <name type="scientific">uncultured Caudovirales phage</name>
    <dbReference type="NCBI Taxonomy" id="2100421"/>
    <lineage>
        <taxon>Viruses</taxon>
        <taxon>Duplodnaviria</taxon>
        <taxon>Heunggongvirae</taxon>
        <taxon>Uroviricota</taxon>
        <taxon>Caudoviricetes</taxon>
        <taxon>Peduoviridae</taxon>
        <taxon>Maltschvirus</taxon>
        <taxon>Maltschvirus maltsch</taxon>
    </lineage>
</organism>
<dbReference type="GO" id="GO:0046872">
    <property type="term" value="F:metal ion binding"/>
    <property type="evidence" value="ECO:0007669"/>
    <property type="project" value="UniProtKB-KW"/>
</dbReference>
<dbReference type="GO" id="GO:0016829">
    <property type="term" value="F:lyase activity"/>
    <property type="evidence" value="ECO:0007669"/>
    <property type="project" value="UniProtKB-KW"/>
</dbReference>
<dbReference type="Pfam" id="PF01242">
    <property type="entry name" value="PTPS"/>
    <property type="match status" value="1"/>
</dbReference>
<proteinExistence type="predicted"/>
<dbReference type="InterPro" id="IPR038418">
    <property type="entry name" value="6-PTP_synth/QueD_sf"/>
</dbReference>
<sequence length="147" mass="17222">MTTQDETLRVIKRFGGFPCCHRQWRDRGHCHYLHGYDRWVEVEWEGTRDERGWVVDFADLKVLRDALEYQFDHTVLVSEDDPCLEQITYLGAADALDLRIMDPTMEGMVNWVRDQAVTLTATRFPNAKVIRVTCWENEKNAASWQAS</sequence>
<dbReference type="SUPFAM" id="SSF55620">
    <property type="entry name" value="Tetrahydrobiopterin biosynthesis enzymes-like"/>
    <property type="match status" value="1"/>
</dbReference>
<keyword evidence="2" id="KW-0479">Metal-binding</keyword>